<keyword evidence="1" id="KW-0732">Signal</keyword>
<accession>A0AA39PCC8</accession>
<organism evidence="2 3">
    <name type="scientific">Armillaria novae-zelandiae</name>
    <dbReference type="NCBI Taxonomy" id="153914"/>
    <lineage>
        <taxon>Eukaryota</taxon>
        <taxon>Fungi</taxon>
        <taxon>Dikarya</taxon>
        <taxon>Basidiomycota</taxon>
        <taxon>Agaricomycotina</taxon>
        <taxon>Agaricomycetes</taxon>
        <taxon>Agaricomycetidae</taxon>
        <taxon>Agaricales</taxon>
        <taxon>Marasmiineae</taxon>
        <taxon>Physalacriaceae</taxon>
        <taxon>Armillaria</taxon>
    </lineage>
</organism>
<protein>
    <recommendedName>
        <fullName evidence="4">Secreted protein</fullName>
    </recommendedName>
</protein>
<evidence type="ECO:0000256" key="1">
    <source>
        <dbReference type="SAM" id="SignalP"/>
    </source>
</evidence>
<dbReference type="EMBL" id="JAUEPR010000009">
    <property type="protein sequence ID" value="KAK0480803.1"/>
    <property type="molecule type" value="Genomic_DNA"/>
</dbReference>
<reference evidence="2" key="1">
    <citation type="submission" date="2023-06" db="EMBL/GenBank/DDBJ databases">
        <authorList>
            <consortium name="Lawrence Berkeley National Laboratory"/>
            <person name="Ahrendt S."/>
            <person name="Sahu N."/>
            <person name="Indic B."/>
            <person name="Wong-Bajracharya J."/>
            <person name="Merenyi Z."/>
            <person name="Ke H.-M."/>
            <person name="Monk M."/>
            <person name="Kocsube S."/>
            <person name="Drula E."/>
            <person name="Lipzen A."/>
            <person name="Balint B."/>
            <person name="Henrissat B."/>
            <person name="Andreopoulos B."/>
            <person name="Martin F.M."/>
            <person name="Harder C.B."/>
            <person name="Rigling D."/>
            <person name="Ford K.L."/>
            <person name="Foster G.D."/>
            <person name="Pangilinan J."/>
            <person name="Papanicolaou A."/>
            <person name="Barry K."/>
            <person name="LaButti K."/>
            <person name="Viragh M."/>
            <person name="Koriabine M."/>
            <person name="Yan M."/>
            <person name="Riley R."/>
            <person name="Champramary S."/>
            <person name="Plett K.L."/>
            <person name="Tsai I.J."/>
            <person name="Slot J."/>
            <person name="Sipos G."/>
            <person name="Plett J."/>
            <person name="Nagy L.G."/>
            <person name="Grigoriev I.V."/>
        </authorList>
    </citation>
    <scope>NUCLEOTIDE SEQUENCE</scope>
    <source>
        <strain evidence="2">ICMP 16352</strain>
    </source>
</reference>
<evidence type="ECO:0000313" key="2">
    <source>
        <dbReference type="EMBL" id="KAK0480803.1"/>
    </source>
</evidence>
<dbReference type="AlphaFoldDB" id="A0AA39PCC8"/>
<comment type="caution">
    <text evidence="2">The sequence shown here is derived from an EMBL/GenBank/DDBJ whole genome shotgun (WGS) entry which is preliminary data.</text>
</comment>
<name>A0AA39PCC8_9AGAR</name>
<feature type="signal peptide" evidence="1">
    <location>
        <begin position="1"/>
        <end position="24"/>
    </location>
</feature>
<evidence type="ECO:0000313" key="3">
    <source>
        <dbReference type="Proteomes" id="UP001175227"/>
    </source>
</evidence>
<feature type="chain" id="PRO_5041217903" description="Secreted protein" evidence="1">
    <location>
        <begin position="25"/>
        <end position="83"/>
    </location>
</feature>
<gene>
    <name evidence="2" type="ORF">IW261DRAFT_1474663</name>
</gene>
<dbReference type="Proteomes" id="UP001175227">
    <property type="component" value="Unassembled WGS sequence"/>
</dbReference>
<keyword evidence="3" id="KW-1185">Reference proteome</keyword>
<proteinExistence type="predicted"/>
<evidence type="ECO:0008006" key="4">
    <source>
        <dbReference type="Google" id="ProtNLM"/>
    </source>
</evidence>
<sequence>MKLMVPVIPFKMTALLVLSTSTKSTFQTACPFSMNAEDIINHSTAKLIVVRAWRKMIKMTMAHWIGQHLLKNILHNVIARIPV</sequence>